<keyword evidence="2" id="KW-0812">Transmembrane</keyword>
<evidence type="ECO:0000256" key="2">
    <source>
        <dbReference type="SAM" id="Phobius"/>
    </source>
</evidence>
<feature type="compositionally biased region" description="Polar residues" evidence="1">
    <location>
        <begin position="288"/>
        <end position="307"/>
    </location>
</feature>
<dbReference type="EMBL" id="UYRU01054584">
    <property type="protein sequence ID" value="VDN12725.1"/>
    <property type="molecule type" value="Genomic_DNA"/>
</dbReference>
<proteinExistence type="predicted"/>
<evidence type="ECO:0000256" key="1">
    <source>
        <dbReference type="SAM" id="MobiDB-lite"/>
    </source>
</evidence>
<keyword evidence="2" id="KW-0472">Membrane</keyword>
<feature type="transmembrane region" description="Helical" evidence="2">
    <location>
        <begin position="77"/>
        <end position="97"/>
    </location>
</feature>
<gene>
    <name evidence="3" type="ORF">DILT_LOCUS8556</name>
</gene>
<dbReference type="AlphaFoldDB" id="A0A3P7L5L8"/>
<evidence type="ECO:0000313" key="3">
    <source>
        <dbReference type="EMBL" id="VDN12725.1"/>
    </source>
</evidence>
<dbReference type="OrthoDB" id="6227296at2759"/>
<accession>A0A3P7L5L8</accession>
<reference evidence="3 4" key="1">
    <citation type="submission" date="2018-11" db="EMBL/GenBank/DDBJ databases">
        <authorList>
            <consortium name="Pathogen Informatics"/>
        </authorList>
    </citation>
    <scope>NUCLEOTIDE SEQUENCE [LARGE SCALE GENOMIC DNA]</scope>
</reference>
<keyword evidence="2" id="KW-1133">Transmembrane helix</keyword>
<dbReference type="Proteomes" id="UP000281553">
    <property type="component" value="Unassembled WGS sequence"/>
</dbReference>
<evidence type="ECO:0000313" key="4">
    <source>
        <dbReference type="Proteomes" id="UP000281553"/>
    </source>
</evidence>
<keyword evidence="4" id="KW-1185">Reference proteome</keyword>
<feature type="compositionally biased region" description="Low complexity" evidence="1">
    <location>
        <begin position="228"/>
        <end position="249"/>
    </location>
</feature>
<name>A0A3P7L5L8_DIBLA</name>
<feature type="transmembrane region" description="Helical" evidence="2">
    <location>
        <begin position="51"/>
        <end position="70"/>
    </location>
</feature>
<feature type="region of interest" description="Disordered" evidence="1">
    <location>
        <begin position="1"/>
        <end position="26"/>
    </location>
</feature>
<organism evidence="3 4">
    <name type="scientific">Dibothriocephalus latus</name>
    <name type="common">Fish tapeworm</name>
    <name type="synonym">Diphyllobothrium latum</name>
    <dbReference type="NCBI Taxonomy" id="60516"/>
    <lineage>
        <taxon>Eukaryota</taxon>
        <taxon>Metazoa</taxon>
        <taxon>Spiralia</taxon>
        <taxon>Lophotrochozoa</taxon>
        <taxon>Platyhelminthes</taxon>
        <taxon>Cestoda</taxon>
        <taxon>Eucestoda</taxon>
        <taxon>Diphyllobothriidea</taxon>
        <taxon>Diphyllobothriidae</taxon>
        <taxon>Dibothriocephalus</taxon>
    </lineage>
</organism>
<feature type="region of interest" description="Disordered" evidence="1">
    <location>
        <begin position="170"/>
        <end position="335"/>
    </location>
</feature>
<protein>
    <submittedName>
        <fullName evidence="3">Uncharacterized protein</fullName>
    </submittedName>
</protein>
<feature type="compositionally biased region" description="Basic and acidic residues" evidence="1">
    <location>
        <begin position="170"/>
        <end position="185"/>
    </location>
</feature>
<sequence length="368" mass="39486">MMSDEQNRPPGSDSLRRIPSSGSLDSIDQSMTDFDTFQPDSQEFSDPGDDLHVSIAVLLYLLWLTCLRFFRFAVLATIVTLVMVISMVSASAVNVAVGSHAIRCVIVMASKHDVYGKPSLTLLVALLHGYESGCSPFVSSDNEAISMANISSGLSYAMNDQSVDDLLVEPRHSRDSMYTSRDKTTPRSGGSPEPGMLQQQASSRPGIPKLVARRNGAGESPRHNWFPSSSSAVSGESSRLHSTGSQSGQGATGREKRISRTSRRPSRLGSQTDSNDESSDHDLMVRSAYSTDAHSKPPTTANGSQQDGEYRKSLHGSPRFLSLGSTHTGSRRRISRSAEVVVCQVPLEGGATAVKVPTPAEWLAGAPS</sequence>